<dbReference type="STRING" id="930990.A0A067M800"/>
<dbReference type="InterPro" id="IPR012337">
    <property type="entry name" value="RNaseH-like_sf"/>
</dbReference>
<dbReference type="AlphaFoldDB" id="A0A067M800"/>
<evidence type="ECO:0000313" key="3">
    <source>
        <dbReference type="EMBL" id="KDQ11883.1"/>
    </source>
</evidence>
<evidence type="ECO:0000259" key="2">
    <source>
        <dbReference type="Pfam" id="PF05699"/>
    </source>
</evidence>
<dbReference type="InParanoid" id="A0A067M800"/>
<dbReference type="OrthoDB" id="2423954at2759"/>
<dbReference type="GO" id="GO:0046983">
    <property type="term" value="F:protein dimerization activity"/>
    <property type="evidence" value="ECO:0007669"/>
    <property type="project" value="InterPro"/>
</dbReference>
<dbReference type="SUPFAM" id="SSF53098">
    <property type="entry name" value="Ribonuclease H-like"/>
    <property type="match status" value="1"/>
</dbReference>
<feature type="compositionally biased region" description="Basic and acidic residues" evidence="1">
    <location>
        <begin position="248"/>
        <end position="258"/>
    </location>
</feature>
<reference evidence="4" key="1">
    <citation type="journal article" date="2014" name="Proc. Natl. Acad. Sci. U.S.A.">
        <title>Extensive sampling of basidiomycete genomes demonstrates inadequacy of the white-rot/brown-rot paradigm for wood decay fungi.</title>
        <authorList>
            <person name="Riley R."/>
            <person name="Salamov A.A."/>
            <person name="Brown D.W."/>
            <person name="Nagy L.G."/>
            <person name="Floudas D."/>
            <person name="Held B.W."/>
            <person name="Levasseur A."/>
            <person name="Lombard V."/>
            <person name="Morin E."/>
            <person name="Otillar R."/>
            <person name="Lindquist E.A."/>
            <person name="Sun H."/>
            <person name="LaButti K.M."/>
            <person name="Schmutz J."/>
            <person name="Jabbour D."/>
            <person name="Luo H."/>
            <person name="Baker S.E."/>
            <person name="Pisabarro A.G."/>
            <person name="Walton J.D."/>
            <person name="Blanchette R.A."/>
            <person name="Henrissat B."/>
            <person name="Martin F."/>
            <person name="Cullen D."/>
            <person name="Hibbett D.S."/>
            <person name="Grigoriev I.V."/>
        </authorList>
    </citation>
    <scope>NUCLEOTIDE SEQUENCE [LARGE SCALE GENOMIC DNA]</scope>
    <source>
        <strain evidence="4">FD-172 SS1</strain>
    </source>
</reference>
<evidence type="ECO:0000313" key="4">
    <source>
        <dbReference type="Proteomes" id="UP000027195"/>
    </source>
</evidence>
<dbReference type="EMBL" id="KL198054">
    <property type="protein sequence ID" value="KDQ11883.1"/>
    <property type="molecule type" value="Genomic_DNA"/>
</dbReference>
<protein>
    <recommendedName>
        <fullName evidence="2">HAT C-terminal dimerisation domain-containing protein</fullName>
    </recommendedName>
</protein>
<dbReference type="HOGENOM" id="CLU_080325_0_0_1"/>
<dbReference type="Pfam" id="PF05699">
    <property type="entry name" value="Dimer_Tnp_hAT"/>
    <property type="match status" value="1"/>
</dbReference>
<accession>A0A067M800</accession>
<evidence type="ECO:0000256" key="1">
    <source>
        <dbReference type="SAM" id="MobiDB-lite"/>
    </source>
</evidence>
<gene>
    <name evidence="3" type="ORF">BOTBODRAFT_113788</name>
</gene>
<feature type="region of interest" description="Disordered" evidence="1">
    <location>
        <begin position="244"/>
        <end position="272"/>
    </location>
</feature>
<feature type="non-terminal residue" evidence="3">
    <location>
        <position position="1"/>
    </location>
</feature>
<dbReference type="Proteomes" id="UP000027195">
    <property type="component" value="Unassembled WGS sequence"/>
</dbReference>
<proteinExistence type="predicted"/>
<name>A0A067M800_BOTB1</name>
<organism evidence="3 4">
    <name type="scientific">Botryobasidium botryosum (strain FD-172 SS1)</name>
    <dbReference type="NCBI Taxonomy" id="930990"/>
    <lineage>
        <taxon>Eukaryota</taxon>
        <taxon>Fungi</taxon>
        <taxon>Dikarya</taxon>
        <taxon>Basidiomycota</taxon>
        <taxon>Agaricomycotina</taxon>
        <taxon>Agaricomycetes</taxon>
        <taxon>Cantharellales</taxon>
        <taxon>Botryobasidiaceae</taxon>
        <taxon>Botryobasidium</taxon>
    </lineage>
</organism>
<feature type="domain" description="HAT C-terminal dimerisation" evidence="2">
    <location>
        <begin position="163"/>
        <end position="216"/>
    </location>
</feature>
<dbReference type="InterPro" id="IPR008906">
    <property type="entry name" value="HATC_C_dom"/>
</dbReference>
<sequence length="302" mass="34287">ISEHLQPLAVASLATQGINTRPDIVLLVFGKLFKTYSNILQHDKVDNTAHPVSAILKSLELRWSKADQELFICTLYLNPLVSSRIFNGNTIPPLAIWGMCASSAKLYKRVFHAEVLPEYFATEIRDYHYHRGAFSDEFWNSDFLAALYAEQVFLILFQFWLIWKAHYQQNPITKLAVLILSFVCNSAGCERLFSTKGDIHTKKRNCLGPQKVRDTAVVKMDIRREHAQQGLVHQCLKRRFMKEPASTDVDKTGARVDEEGSDSEGEDSCTANGVRLMHQSLVDDVAADEDSCVPEVSRRKQR</sequence>
<keyword evidence="4" id="KW-1185">Reference proteome</keyword>